<dbReference type="AlphaFoldDB" id="A0A8J6QU26"/>
<dbReference type="Proteomes" id="UP000638014">
    <property type="component" value="Unassembled WGS sequence"/>
</dbReference>
<feature type="compositionally biased region" description="Basic and acidic residues" evidence="1">
    <location>
        <begin position="67"/>
        <end position="79"/>
    </location>
</feature>
<keyword evidence="3" id="KW-1185">Reference proteome</keyword>
<reference evidence="2" key="1">
    <citation type="submission" date="2020-09" db="EMBL/GenBank/DDBJ databases">
        <title>A novel bacterium of genus Neiella, isolated from South China Sea.</title>
        <authorList>
            <person name="Huang H."/>
            <person name="Mo K."/>
            <person name="Hu Y."/>
        </authorList>
    </citation>
    <scope>NUCLEOTIDE SEQUENCE</scope>
    <source>
        <strain evidence="2">HB171785</strain>
    </source>
</reference>
<evidence type="ECO:0000313" key="3">
    <source>
        <dbReference type="Proteomes" id="UP000638014"/>
    </source>
</evidence>
<feature type="region of interest" description="Disordered" evidence="1">
    <location>
        <begin position="55"/>
        <end position="79"/>
    </location>
</feature>
<feature type="compositionally biased region" description="Polar residues" evidence="1">
    <location>
        <begin position="15"/>
        <end position="24"/>
    </location>
</feature>
<accession>A0A8J6QU26</accession>
<dbReference type="RefSeq" id="WP_191143602.1">
    <property type="nucleotide sequence ID" value="NZ_JACXAF010000003.1"/>
</dbReference>
<organism evidence="2 3">
    <name type="scientific">Neiella litorisoli</name>
    <dbReference type="NCBI Taxonomy" id="2771431"/>
    <lineage>
        <taxon>Bacteria</taxon>
        <taxon>Pseudomonadati</taxon>
        <taxon>Pseudomonadota</taxon>
        <taxon>Gammaproteobacteria</taxon>
        <taxon>Alteromonadales</taxon>
        <taxon>Echinimonadaceae</taxon>
        <taxon>Neiella</taxon>
    </lineage>
</organism>
<evidence type="ECO:0000256" key="1">
    <source>
        <dbReference type="SAM" id="MobiDB-lite"/>
    </source>
</evidence>
<sequence>MALATCIGQSAYAGTEQQSPATQQEAPSMAFLEYLAELEQVDCEWLSALDVAEHQVEPQAAKQGSKNKSETAHEQEDGQ</sequence>
<proteinExistence type="predicted"/>
<gene>
    <name evidence="2" type="ORF">IC617_03570</name>
</gene>
<dbReference type="EMBL" id="JACXAF010000003">
    <property type="protein sequence ID" value="MBD1388498.1"/>
    <property type="molecule type" value="Genomic_DNA"/>
</dbReference>
<evidence type="ECO:0000313" key="2">
    <source>
        <dbReference type="EMBL" id="MBD1388498.1"/>
    </source>
</evidence>
<name>A0A8J6QU26_9GAMM</name>
<feature type="region of interest" description="Disordered" evidence="1">
    <location>
        <begin position="1"/>
        <end position="24"/>
    </location>
</feature>
<protein>
    <submittedName>
        <fullName evidence="2">Uncharacterized protein</fullName>
    </submittedName>
</protein>
<comment type="caution">
    <text evidence="2">The sequence shown here is derived from an EMBL/GenBank/DDBJ whole genome shotgun (WGS) entry which is preliminary data.</text>
</comment>